<dbReference type="InterPro" id="IPR012902">
    <property type="entry name" value="N_methyl_site"/>
</dbReference>
<name>A0ABX0PYQ4_9GAMM</name>
<gene>
    <name evidence="1" type="ORF">HBF26_01295</name>
</gene>
<keyword evidence="2" id="KW-1185">Reference proteome</keyword>
<dbReference type="EMBL" id="JAAQQR010000001">
    <property type="protein sequence ID" value="NID03505.1"/>
    <property type="molecule type" value="Genomic_DNA"/>
</dbReference>
<protein>
    <submittedName>
        <fullName evidence="1">Prepilin-type cleavage/methylation domain-containing protein</fullName>
    </submittedName>
</protein>
<evidence type="ECO:0000313" key="2">
    <source>
        <dbReference type="Proteomes" id="UP001429601"/>
    </source>
</evidence>
<dbReference type="RefSeq" id="WP_167122306.1">
    <property type="nucleotide sequence ID" value="NZ_JAAQQR010000001.1"/>
</dbReference>
<organism evidence="1 2">
    <name type="scientific">Luteibacter jiangsuensis</name>
    <dbReference type="NCBI Taxonomy" id="637577"/>
    <lineage>
        <taxon>Bacteria</taxon>
        <taxon>Pseudomonadati</taxon>
        <taxon>Pseudomonadota</taxon>
        <taxon>Gammaproteobacteria</taxon>
        <taxon>Lysobacterales</taxon>
        <taxon>Rhodanobacteraceae</taxon>
        <taxon>Luteibacter</taxon>
    </lineage>
</organism>
<proteinExistence type="predicted"/>
<dbReference type="PROSITE" id="PS00409">
    <property type="entry name" value="PROKAR_NTER_METHYL"/>
    <property type="match status" value="1"/>
</dbReference>
<comment type="caution">
    <text evidence="1">The sequence shown here is derived from an EMBL/GenBank/DDBJ whole genome shotgun (WGS) entry which is preliminary data.</text>
</comment>
<dbReference type="Proteomes" id="UP001429601">
    <property type="component" value="Unassembled WGS sequence"/>
</dbReference>
<accession>A0ABX0PYQ4</accession>
<evidence type="ECO:0000313" key="1">
    <source>
        <dbReference type="EMBL" id="NID03505.1"/>
    </source>
</evidence>
<reference evidence="1 2" key="1">
    <citation type="journal article" date="2011" name="Curr. Microbiol.">
        <title>Luteibacter jiangsuensis sp. nov.: a methamidophos-degrading bacterium isolated from a methamidophos-manufacturing factory.</title>
        <authorList>
            <person name="Wang L."/>
            <person name="Wang G.L."/>
            <person name="Li S.P."/>
            <person name="Jiang J.D."/>
        </authorList>
    </citation>
    <scope>NUCLEOTIDE SEQUENCE [LARGE SCALE GENOMIC DNA]</scope>
    <source>
        <strain evidence="1 2">CGMCC 1.10133</strain>
    </source>
</reference>
<sequence>MVRPRNTSRQGEAGFSLLEIIAAMLLLALAFGAVMHVAGAATEVTGHARELNRIAMLADATLDAIGLREPLREGMQEGTYDTRHRWRSVVSAQTPFPGQSPDLRVYRIDLDIFWRDGTAERSAHFATLRLQDEPRPASSTSVAGP</sequence>